<evidence type="ECO:0000313" key="5">
    <source>
        <dbReference type="EMBL" id="TCT02600.1"/>
    </source>
</evidence>
<sequence>MSQDYRFGIEEEFFVVDADTNTVQRRMPAGFFDQLKLALGDAVTVELLQSQLEIATEPATWTGGALEDLRDLRGRAARVAAEHGLGFIAAGTHPTATWDGVRHTQANRYDSLMEDLQMLGERNMVCGLHVHVQLPDPDQRVDVMRRILPYIPHFIALATSSPFWGAKQTGLMGYRLAAYDELPRTGLPELFEDNAAYQAYVQALVAAGAIADSSYVWWAIRPSSKHPTLELRAPDSCTRVEDTVAIAALYRSLVRFLVRNPDHNRQVGAVDRAIANENKWRAQRYGVHGSFVDRVQQRAVGVPDAVEALIALVSDDAHALGALDALLHLRTIATDGTSADMQLAIYDEAQHRTGNRGEALNAVKTWLAETTLQ</sequence>
<keyword evidence="6" id="KW-1185">Reference proteome</keyword>
<dbReference type="HAMAP" id="MF_01609">
    <property type="entry name" value="Glu_cys_ligase_2"/>
    <property type="match status" value="1"/>
</dbReference>
<comment type="caution">
    <text evidence="5">The sequence shown here is derived from an EMBL/GenBank/DDBJ whole genome shotgun (WGS) entry which is preliminary data.</text>
</comment>
<proteinExistence type="inferred from homology"/>
<evidence type="ECO:0000256" key="3">
    <source>
        <dbReference type="ARBA" id="ARBA00022840"/>
    </source>
</evidence>
<organism evidence="5 6">
    <name type="scientific">Aquabacter spiritensis</name>
    <dbReference type="NCBI Taxonomy" id="933073"/>
    <lineage>
        <taxon>Bacteria</taxon>
        <taxon>Pseudomonadati</taxon>
        <taxon>Pseudomonadota</taxon>
        <taxon>Alphaproteobacteria</taxon>
        <taxon>Hyphomicrobiales</taxon>
        <taxon>Xanthobacteraceae</taxon>
        <taxon>Aquabacter</taxon>
    </lineage>
</organism>
<name>A0A4R3LQE2_9HYPH</name>
<dbReference type="EMBL" id="SMAI01000012">
    <property type="protein sequence ID" value="TCT02600.1"/>
    <property type="molecule type" value="Genomic_DNA"/>
</dbReference>
<keyword evidence="1 4" id="KW-0436">Ligase</keyword>
<dbReference type="EC" id="6.3.2.2" evidence="4"/>
<keyword evidence="2 4" id="KW-0547">Nucleotide-binding</keyword>
<dbReference type="PANTHER" id="PTHR36510">
    <property type="entry name" value="GLUTAMATE--CYSTEINE LIGASE 2-RELATED"/>
    <property type="match status" value="1"/>
</dbReference>
<dbReference type="OrthoDB" id="9769628at2"/>
<comment type="similarity">
    <text evidence="4">Belongs to the glutamate--cysteine ligase type 2 family. YbdK subfamily.</text>
</comment>
<evidence type="ECO:0000313" key="6">
    <source>
        <dbReference type="Proteomes" id="UP000294664"/>
    </source>
</evidence>
<comment type="catalytic activity">
    <reaction evidence="4">
        <text>L-cysteine + L-glutamate + ATP = gamma-L-glutamyl-L-cysteine + ADP + phosphate + H(+)</text>
        <dbReference type="Rhea" id="RHEA:13285"/>
        <dbReference type="ChEBI" id="CHEBI:15378"/>
        <dbReference type="ChEBI" id="CHEBI:29985"/>
        <dbReference type="ChEBI" id="CHEBI:30616"/>
        <dbReference type="ChEBI" id="CHEBI:35235"/>
        <dbReference type="ChEBI" id="CHEBI:43474"/>
        <dbReference type="ChEBI" id="CHEBI:58173"/>
        <dbReference type="ChEBI" id="CHEBI:456216"/>
        <dbReference type="EC" id="6.3.2.2"/>
    </reaction>
</comment>
<evidence type="ECO:0000256" key="2">
    <source>
        <dbReference type="ARBA" id="ARBA00022741"/>
    </source>
</evidence>
<protein>
    <recommendedName>
        <fullName evidence="4">Putative glutamate--cysteine ligase 2</fullName>
        <ecNumber evidence="4">6.3.2.2</ecNumber>
    </recommendedName>
    <alternativeName>
        <fullName evidence="4">Gamma-glutamylcysteine synthetase 2</fullName>
        <shortName evidence="4">GCS 2</shortName>
        <shortName evidence="4">Gamma-GCS 2</shortName>
    </alternativeName>
</protein>
<accession>A0A4R3LQE2</accession>
<dbReference type="Proteomes" id="UP000294664">
    <property type="component" value="Unassembled WGS sequence"/>
</dbReference>
<dbReference type="NCBIfam" id="NF010039">
    <property type="entry name" value="PRK13515.1"/>
    <property type="match status" value="1"/>
</dbReference>
<keyword evidence="3 4" id="KW-0067">ATP-binding</keyword>
<dbReference type="PANTHER" id="PTHR36510:SF1">
    <property type="entry name" value="GLUTAMATE--CYSTEINE LIGASE 2-RELATED"/>
    <property type="match status" value="1"/>
</dbReference>
<dbReference type="GO" id="GO:0005524">
    <property type="term" value="F:ATP binding"/>
    <property type="evidence" value="ECO:0007669"/>
    <property type="project" value="UniProtKB-KW"/>
</dbReference>
<dbReference type="RefSeq" id="WP_132033665.1">
    <property type="nucleotide sequence ID" value="NZ_SMAI01000012.1"/>
</dbReference>
<dbReference type="NCBIfam" id="TIGR02050">
    <property type="entry name" value="gshA_cyan_rel"/>
    <property type="match status" value="1"/>
</dbReference>
<dbReference type="InterPro" id="IPR014746">
    <property type="entry name" value="Gln_synth/guanido_kin_cat_dom"/>
</dbReference>
<dbReference type="InterPro" id="IPR006336">
    <property type="entry name" value="GCS2"/>
</dbReference>
<dbReference type="SUPFAM" id="SSF55931">
    <property type="entry name" value="Glutamine synthetase/guanido kinase"/>
    <property type="match status" value="1"/>
</dbReference>
<dbReference type="InterPro" id="IPR011793">
    <property type="entry name" value="YbdK"/>
</dbReference>
<dbReference type="GO" id="GO:0004357">
    <property type="term" value="F:glutamate-cysteine ligase activity"/>
    <property type="evidence" value="ECO:0007669"/>
    <property type="project" value="UniProtKB-EC"/>
</dbReference>
<dbReference type="Gene3D" id="3.30.590.20">
    <property type="match status" value="1"/>
</dbReference>
<dbReference type="Pfam" id="PF04107">
    <property type="entry name" value="GCS2"/>
    <property type="match status" value="1"/>
</dbReference>
<comment type="function">
    <text evidence="4">ATP-dependent carboxylate-amine ligase which exhibits weak glutamate--cysteine ligase activity.</text>
</comment>
<gene>
    <name evidence="5" type="ORF">EDC64_11233</name>
</gene>
<evidence type="ECO:0000256" key="1">
    <source>
        <dbReference type="ARBA" id="ARBA00022598"/>
    </source>
</evidence>
<reference evidence="5 6" key="1">
    <citation type="submission" date="2019-03" db="EMBL/GenBank/DDBJ databases">
        <title>Genomic Encyclopedia of Type Strains, Phase IV (KMG-IV): sequencing the most valuable type-strain genomes for metagenomic binning, comparative biology and taxonomic classification.</title>
        <authorList>
            <person name="Goeker M."/>
        </authorList>
    </citation>
    <scope>NUCLEOTIDE SEQUENCE [LARGE SCALE GENOMIC DNA]</scope>
    <source>
        <strain evidence="5 6">DSM 9035</strain>
    </source>
</reference>
<dbReference type="InterPro" id="IPR050141">
    <property type="entry name" value="GCL_type2/YbdK_subfam"/>
</dbReference>
<dbReference type="GO" id="GO:0042398">
    <property type="term" value="P:modified amino acid biosynthetic process"/>
    <property type="evidence" value="ECO:0007669"/>
    <property type="project" value="InterPro"/>
</dbReference>
<evidence type="ECO:0000256" key="4">
    <source>
        <dbReference type="HAMAP-Rule" id="MF_01609"/>
    </source>
</evidence>
<dbReference type="AlphaFoldDB" id="A0A4R3LQE2"/>